<dbReference type="EMBL" id="WEIO01000009">
    <property type="protein sequence ID" value="KAB7705259.1"/>
    <property type="molecule type" value="Genomic_DNA"/>
</dbReference>
<keyword evidence="3 7" id="KW-0378">Hydrolase</keyword>
<dbReference type="GO" id="GO:0000034">
    <property type="term" value="F:adenine deaminase activity"/>
    <property type="evidence" value="ECO:0007669"/>
    <property type="project" value="UniProtKB-EC"/>
</dbReference>
<gene>
    <name evidence="7" type="ORF">F9802_14220</name>
</gene>
<name>A0A6I1FCQ3_9BACI</name>
<keyword evidence="8" id="KW-1185">Reference proteome</keyword>
<dbReference type="SUPFAM" id="SSF51338">
    <property type="entry name" value="Composite domain of metallo-dependent hydrolases"/>
    <property type="match status" value="1"/>
</dbReference>
<dbReference type="SUPFAM" id="SSF51556">
    <property type="entry name" value="Metallo-dependent hydrolases"/>
    <property type="match status" value="1"/>
</dbReference>
<dbReference type="Gene3D" id="2.30.40.10">
    <property type="entry name" value="Urease, subunit C, domain 1"/>
    <property type="match status" value="1"/>
</dbReference>
<comment type="caution">
    <text evidence="7">The sequence shown here is derived from an EMBL/GenBank/DDBJ whole genome shotgun (WGS) entry which is preliminary data.</text>
</comment>
<dbReference type="InterPro" id="IPR026912">
    <property type="entry name" value="Adenine_deam_C"/>
</dbReference>
<dbReference type="Proteomes" id="UP000429595">
    <property type="component" value="Unassembled WGS sequence"/>
</dbReference>
<evidence type="ECO:0000256" key="2">
    <source>
        <dbReference type="ARBA" id="ARBA00012782"/>
    </source>
</evidence>
<dbReference type="Gene3D" id="3.20.20.140">
    <property type="entry name" value="Metal-dependent hydrolases"/>
    <property type="match status" value="1"/>
</dbReference>
<dbReference type="InterPro" id="IPR011059">
    <property type="entry name" value="Metal-dep_hydrolase_composite"/>
</dbReference>
<dbReference type="InterPro" id="IPR032466">
    <property type="entry name" value="Metal_Hydrolase"/>
</dbReference>
<evidence type="ECO:0000256" key="1">
    <source>
        <dbReference type="ARBA" id="ARBA00006773"/>
    </source>
</evidence>
<organism evidence="7 8">
    <name type="scientific">Bacillus aerolatus</name>
    <dbReference type="NCBI Taxonomy" id="2653354"/>
    <lineage>
        <taxon>Bacteria</taxon>
        <taxon>Bacillati</taxon>
        <taxon>Bacillota</taxon>
        <taxon>Bacilli</taxon>
        <taxon>Bacillales</taxon>
        <taxon>Bacillaceae</taxon>
        <taxon>Bacillus</taxon>
    </lineage>
</organism>
<evidence type="ECO:0000256" key="4">
    <source>
        <dbReference type="ARBA" id="ARBA00047720"/>
    </source>
</evidence>
<sequence length="580" mass="66417">MVEQRHQWKSKQLREHVAVVDGELSPTLVLKNARFLHSVLKQWVTANIWIYEDRIVYVGNDMPEKKNSSEIYDCSGKTLVPGYIEPHVHPFLLYNPQSFAEFAAKTGTTTFINDNLMLLLLLEEKKAFSLLEEFRSLPVNMYWWCRYDPQTELANEEEIFSNAAVKSWVEHYDVIQGGELTGWPKLLAGDDMMLQWIRETKRLRKRIEGHFPGASEKTLTKMALLGADSDHEAMSGQDIYKRLMAGYMVSLRESSIRPDLEVLLREMKEMGINQYDMMMFTTDGASPSFYEKGILDWMIAKAIEHGVPAIDAYHMASYNVAKYYRVENLHGMIAPGRFANINILKDEQHPTPLSVLSKGEWLKKEGKDTPLFPQIEWEKFGFGPLELDFDLEEDDLQFSMPFGIEMVNNVITKPYSLEKDMSGEEISTADDESFLVLLDRCGKWRVNTTIKGFASEVAGFASSFSNSGDIILIGKCKREMERAFNRMKEIGGGLVLAESGEVIHEIPLALSGMMSTKPMEAIIEEETKLKELLTERGYKYDDPLYTLLFLSSTHLPYIRITSHGMYDVMKKTVLFPTIMR</sequence>
<evidence type="ECO:0000259" key="5">
    <source>
        <dbReference type="Pfam" id="PF01979"/>
    </source>
</evidence>
<feature type="domain" description="Adenine deaminase C-terminal" evidence="6">
    <location>
        <begin position="410"/>
        <end position="571"/>
    </location>
</feature>
<evidence type="ECO:0000256" key="3">
    <source>
        <dbReference type="ARBA" id="ARBA00022801"/>
    </source>
</evidence>
<comment type="similarity">
    <text evidence="1">Belongs to the metallo-dependent hydrolases superfamily. Adenine deaminase family.</text>
</comment>
<accession>A0A6I1FCQ3</accession>
<dbReference type="PANTHER" id="PTHR11113:SF6">
    <property type="entry name" value="ADENINE DEAMINASE YERA-RELATED"/>
    <property type="match status" value="1"/>
</dbReference>
<comment type="catalytic activity">
    <reaction evidence="4">
        <text>adenine + H2O + H(+) = hypoxanthine + NH4(+)</text>
        <dbReference type="Rhea" id="RHEA:23688"/>
        <dbReference type="ChEBI" id="CHEBI:15377"/>
        <dbReference type="ChEBI" id="CHEBI:15378"/>
        <dbReference type="ChEBI" id="CHEBI:16708"/>
        <dbReference type="ChEBI" id="CHEBI:17368"/>
        <dbReference type="ChEBI" id="CHEBI:28938"/>
        <dbReference type="EC" id="3.5.4.2"/>
    </reaction>
</comment>
<protein>
    <recommendedName>
        <fullName evidence="2">adenine deaminase</fullName>
        <ecNumber evidence="2">3.5.4.2</ecNumber>
    </recommendedName>
</protein>
<dbReference type="PANTHER" id="PTHR11113">
    <property type="entry name" value="N-ACETYLGLUCOSAMINE-6-PHOSPHATE DEACETYLASE"/>
    <property type="match status" value="1"/>
</dbReference>
<proteinExistence type="inferred from homology"/>
<reference evidence="7 8" key="1">
    <citation type="submission" date="2019-10" db="EMBL/GenBank/DDBJ databases">
        <title>Bacillus aerolatum sp. nov., isolated from bioaerosol of sport playgrounds.</title>
        <authorList>
            <person name="Chen P."/>
            <person name="Zhang G."/>
        </authorList>
    </citation>
    <scope>NUCLEOTIDE SEQUENCE [LARGE SCALE GENOMIC DNA]</scope>
    <source>
        <strain evidence="7 8">CX253</strain>
    </source>
</reference>
<feature type="domain" description="Amidohydrolase-related" evidence="5">
    <location>
        <begin position="78"/>
        <end position="361"/>
    </location>
</feature>
<dbReference type="Pfam" id="PF13382">
    <property type="entry name" value="Adenine_deam_C"/>
    <property type="match status" value="1"/>
</dbReference>
<dbReference type="Pfam" id="PF01979">
    <property type="entry name" value="Amidohydro_1"/>
    <property type="match status" value="1"/>
</dbReference>
<evidence type="ECO:0000259" key="6">
    <source>
        <dbReference type="Pfam" id="PF13382"/>
    </source>
</evidence>
<evidence type="ECO:0000313" key="8">
    <source>
        <dbReference type="Proteomes" id="UP000429595"/>
    </source>
</evidence>
<dbReference type="InterPro" id="IPR006680">
    <property type="entry name" value="Amidohydro-rel"/>
</dbReference>
<dbReference type="RefSeq" id="WP_152153098.1">
    <property type="nucleotide sequence ID" value="NZ_WEIO01000009.1"/>
</dbReference>
<evidence type="ECO:0000313" key="7">
    <source>
        <dbReference type="EMBL" id="KAB7705259.1"/>
    </source>
</evidence>
<dbReference type="AlphaFoldDB" id="A0A6I1FCQ3"/>
<dbReference type="EC" id="3.5.4.2" evidence="2"/>